<dbReference type="AlphaFoldDB" id="A0A418X6P7"/>
<feature type="chain" id="PRO_5019539120" evidence="1">
    <location>
        <begin position="21"/>
        <end position="248"/>
    </location>
</feature>
<evidence type="ECO:0000313" key="3">
    <source>
        <dbReference type="Proteomes" id="UP000285190"/>
    </source>
</evidence>
<sequence>MRARLTAALLLCGLTQAAYAAHPLVTDDTGTQDTGNSQLEVNADRARYGDATRRTTSAVTYTYGALRNLDVFFNVPMALSSPSGAGDVSIGMKWRFAEGDNSSVAFKPELLLPSGDENKALGTGKAGFGLTLIGNWEAAPWTLQGNVALTFNNYKLQADRDANRTALWRVSAAARYALNEQWQLLGDLGVSRNNEVSSNSHPAYFLTGVIYSPMKTLDLDAGIRFGLGCSECTAQIDRQFGLGLTWRF</sequence>
<dbReference type="Gene3D" id="2.40.160.10">
    <property type="entry name" value="Porin"/>
    <property type="match status" value="1"/>
</dbReference>
<dbReference type="EMBL" id="QYUN01000002">
    <property type="protein sequence ID" value="RJG08125.1"/>
    <property type="molecule type" value="Genomic_DNA"/>
</dbReference>
<organism evidence="2 3">
    <name type="scientific">Noviherbaspirillum cavernae</name>
    <dbReference type="NCBI Taxonomy" id="2320862"/>
    <lineage>
        <taxon>Bacteria</taxon>
        <taxon>Pseudomonadati</taxon>
        <taxon>Pseudomonadota</taxon>
        <taxon>Betaproteobacteria</taxon>
        <taxon>Burkholderiales</taxon>
        <taxon>Oxalobacteraceae</taxon>
        <taxon>Noviherbaspirillum</taxon>
    </lineage>
</organism>
<gene>
    <name evidence="2" type="ORF">D3870_15970</name>
</gene>
<evidence type="ECO:0000313" key="2">
    <source>
        <dbReference type="EMBL" id="RJG08125.1"/>
    </source>
</evidence>
<name>A0A418X6P7_9BURK</name>
<dbReference type="SUPFAM" id="SSF56935">
    <property type="entry name" value="Porins"/>
    <property type="match status" value="1"/>
</dbReference>
<dbReference type="OrthoDB" id="110323at2"/>
<dbReference type="RefSeq" id="WP_119742231.1">
    <property type="nucleotide sequence ID" value="NZ_QYUN01000002.1"/>
</dbReference>
<proteinExistence type="predicted"/>
<dbReference type="Proteomes" id="UP000285190">
    <property type="component" value="Unassembled WGS sequence"/>
</dbReference>
<feature type="signal peptide" evidence="1">
    <location>
        <begin position="1"/>
        <end position="20"/>
    </location>
</feature>
<protein>
    <submittedName>
        <fullName evidence="2">Transporter</fullName>
    </submittedName>
</protein>
<accession>A0A418X6P7</accession>
<reference evidence="2 3" key="1">
    <citation type="submission" date="2018-09" db="EMBL/GenBank/DDBJ databases">
        <authorList>
            <person name="Zhu H."/>
        </authorList>
    </citation>
    <scope>NUCLEOTIDE SEQUENCE [LARGE SCALE GENOMIC DNA]</scope>
    <source>
        <strain evidence="2 3">K2R10-39</strain>
    </source>
</reference>
<keyword evidence="3" id="KW-1185">Reference proteome</keyword>
<evidence type="ECO:0000256" key="1">
    <source>
        <dbReference type="SAM" id="SignalP"/>
    </source>
</evidence>
<dbReference type="InterPro" id="IPR023614">
    <property type="entry name" value="Porin_dom_sf"/>
</dbReference>
<comment type="caution">
    <text evidence="2">The sequence shown here is derived from an EMBL/GenBank/DDBJ whole genome shotgun (WGS) entry which is preliminary data.</text>
</comment>
<keyword evidence="1" id="KW-0732">Signal</keyword>